<comment type="caution">
    <text evidence="1">The sequence shown here is derived from an EMBL/GenBank/DDBJ whole genome shotgun (WGS) entry which is preliminary data.</text>
</comment>
<sequence>GYIVLGGYYSDGYMAWIVKLTSSGDAEWQRFYDTGESAGMGRINVQQTSDGGYIIHADTASYGAGGMDAMILKLNSYGDIEWQRTYGGIFDECWLSWFSCSIEQTSDGGFIVGGTTQSFGAGESDLWILKLTPTGDIEWQHTYGGKGREYFLSIQETSDGGYIVGGWSESFGNISTLLILKLSPDGDIPSCAIIGNSNASISDTSITPLDTNEVPVEPNAITMSTSIQPYESDAVVHNLCPGPHTLILSA</sequence>
<dbReference type="Gene3D" id="2.80.10.50">
    <property type="match status" value="1"/>
</dbReference>
<evidence type="ECO:0008006" key="2">
    <source>
        <dbReference type="Google" id="ProtNLM"/>
    </source>
</evidence>
<dbReference type="EMBL" id="BARS01044370">
    <property type="protein sequence ID" value="GAG35483.1"/>
    <property type="molecule type" value="Genomic_DNA"/>
</dbReference>
<reference evidence="1" key="1">
    <citation type="journal article" date="2014" name="Front. Microbiol.">
        <title>High frequency of phylogenetically diverse reductive dehalogenase-homologous genes in deep subseafloor sedimentary metagenomes.</title>
        <authorList>
            <person name="Kawai M."/>
            <person name="Futagami T."/>
            <person name="Toyoda A."/>
            <person name="Takaki Y."/>
            <person name="Nishi S."/>
            <person name="Hori S."/>
            <person name="Arai W."/>
            <person name="Tsubouchi T."/>
            <person name="Morono Y."/>
            <person name="Uchiyama I."/>
            <person name="Ito T."/>
            <person name="Fujiyama A."/>
            <person name="Inagaki F."/>
            <person name="Takami H."/>
        </authorList>
    </citation>
    <scope>NUCLEOTIDE SEQUENCE</scope>
    <source>
        <strain evidence="1">Expedition CK06-06</strain>
    </source>
</reference>
<name>X0XFT4_9ZZZZ</name>
<gene>
    <name evidence="1" type="ORF">S01H1_67051</name>
</gene>
<proteinExistence type="predicted"/>
<accession>X0XFT4</accession>
<evidence type="ECO:0000313" key="1">
    <source>
        <dbReference type="EMBL" id="GAG35483.1"/>
    </source>
</evidence>
<protein>
    <recommendedName>
        <fullName evidence="2">Bulb-type lectin domain-containing protein</fullName>
    </recommendedName>
</protein>
<feature type="non-terminal residue" evidence="1">
    <location>
        <position position="1"/>
    </location>
</feature>
<dbReference type="PANTHER" id="PTHR42754:SF1">
    <property type="entry name" value="LIPOPROTEIN"/>
    <property type="match status" value="1"/>
</dbReference>
<organism evidence="1">
    <name type="scientific">marine sediment metagenome</name>
    <dbReference type="NCBI Taxonomy" id="412755"/>
    <lineage>
        <taxon>unclassified sequences</taxon>
        <taxon>metagenomes</taxon>
        <taxon>ecological metagenomes</taxon>
    </lineage>
</organism>
<dbReference type="PANTHER" id="PTHR42754">
    <property type="entry name" value="ENDOGLUCANASE"/>
    <property type="match status" value="1"/>
</dbReference>
<dbReference type="AlphaFoldDB" id="X0XFT4"/>
<feature type="non-terminal residue" evidence="1">
    <location>
        <position position="250"/>
    </location>
</feature>